<dbReference type="AlphaFoldDB" id="A0A9P5P6G5"/>
<reference evidence="1" key="1">
    <citation type="submission" date="2020-11" db="EMBL/GenBank/DDBJ databases">
        <authorList>
            <consortium name="DOE Joint Genome Institute"/>
            <person name="Ahrendt S."/>
            <person name="Riley R."/>
            <person name="Andreopoulos W."/>
            <person name="Labutti K."/>
            <person name="Pangilinan J."/>
            <person name="Ruiz-Duenas F.J."/>
            <person name="Barrasa J.M."/>
            <person name="Sanchez-Garcia M."/>
            <person name="Camarero S."/>
            <person name="Miyauchi S."/>
            <person name="Serrano A."/>
            <person name="Linde D."/>
            <person name="Babiker R."/>
            <person name="Drula E."/>
            <person name="Ayuso-Fernandez I."/>
            <person name="Pacheco R."/>
            <person name="Padilla G."/>
            <person name="Ferreira P."/>
            <person name="Barriuso J."/>
            <person name="Kellner H."/>
            <person name="Castanera R."/>
            <person name="Alfaro M."/>
            <person name="Ramirez L."/>
            <person name="Pisabarro A.G."/>
            <person name="Kuo A."/>
            <person name="Tritt A."/>
            <person name="Lipzen A."/>
            <person name="He G."/>
            <person name="Yan M."/>
            <person name="Ng V."/>
            <person name="Cullen D."/>
            <person name="Martin F."/>
            <person name="Rosso M.-N."/>
            <person name="Henrissat B."/>
            <person name="Hibbett D."/>
            <person name="Martinez A.T."/>
            <person name="Grigoriev I.V."/>
        </authorList>
    </citation>
    <scope>NUCLEOTIDE SEQUENCE</scope>
    <source>
        <strain evidence="1">AH 40177</strain>
    </source>
</reference>
<name>A0A9P5P6G5_9AGAR</name>
<gene>
    <name evidence="1" type="ORF">BDP27DRAFT_1434919</name>
</gene>
<proteinExistence type="predicted"/>
<accession>A0A9P5P6G5</accession>
<dbReference type="Proteomes" id="UP000772434">
    <property type="component" value="Unassembled WGS sequence"/>
</dbReference>
<comment type="caution">
    <text evidence="1">The sequence shown here is derived from an EMBL/GenBank/DDBJ whole genome shotgun (WGS) entry which is preliminary data.</text>
</comment>
<evidence type="ECO:0000313" key="2">
    <source>
        <dbReference type="Proteomes" id="UP000772434"/>
    </source>
</evidence>
<sequence length="236" mass="27183">MSTISLPWPVPKVLHKLVRKSSGYFIGYASTIIKFVNNRNYRPTEHLAIVMQGQIESESPFDMLDQLYINILSTVPFAKRPKLIQILCVLVHFDYFTPDDLDQLLGLETGDTHLFLRSLHSIFHVPEDEFDEISTHHASFYDFLLDPKHSQDFYVGGIHRMDLACSMLRSLAHVYDQDNWCTFQYILNKFLHFIASLPPSVDLLPLIESAIIPEYILIFNEGPSDPDIHQEDSSNT</sequence>
<protein>
    <submittedName>
        <fullName evidence="1">Uncharacterized protein</fullName>
    </submittedName>
</protein>
<keyword evidence="2" id="KW-1185">Reference proteome</keyword>
<organism evidence="1 2">
    <name type="scientific">Rhodocollybia butyracea</name>
    <dbReference type="NCBI Taxonomy" id="206335"/>
    <lineage>
        <taxon>Eukaryota</taxon>
        <taxon>Fungi</taxon>
        <taxon>Dikarya</taxon>
        <taxon>Basidiomycota</taxon>
        <taxon>Agaricomycotina</taxon>
        <taxon>Agaricomycetes</taxon>
        <taxon>Agaricomycetidae</taxon>
        <taxon>Agaricales</taxon>
        <taxon>Marasmiineae</taxon>
        <taxon>Omphalotaceae</taxon>
        <taxon>Rhodocollybia</taxon>
    </lineage>
</organism>
<dbReference type="OrthoDB" id="5967843at2759"/>
<evidence type="ECO:0000313" key="1">
    <source>
        <dbReference type="EMBL" id="KAF9043462.1"/>
    </source>
</evidence>
<dbReference type="EMBL" id="JADNRY010000538">
    <property type="protein sequence ID" value="KAF9043462.1"/>
    <property type="molecule type" value="Genomic_DNA"/>
</dbReference>